<name>A0ACB9AF15_CICIN</name>
<reference evidence="2" key="1">
    <citation type="journal article" date="2022" name="Mol. Ecol. Resour.">
        <title>The genomes of chicory, endive, great burdock and yacon provide insights into Asteraceae palaeo-polyploidization history and plant inulin production.</title>
        <authorList>
            <person name="Fan W."/>
            <person name="Wang S."/>
            <person name="Wang H."/>
            <person name="Wang A."/>
            <person name="Jiang F."/>
            <person name="Liu H."/>
            <person name="Zhao H."/>
            <person name="Xu D."/>
            <person name="Zhang Y."/>
        </authorList>
    </citation>
    <scope>NUCLEOTIDE SEQUENCE [LARGE SCALE GENOMIC DNA]</scope>
    <source>
        <strain evidence="2">cv. Punajuju</strain>
    </source>
</reference>
<evidence type="ECO:0000313" key="1">
    <source>
        <dbReference type="EMBL" id="KAI3708619.1"/>
    </source>
</evidence>
<protein>
    <submittedName>
        <fullName evidence="1">Uncharacterized protein</fullName>
    </submittedName>
</protein>
<keyword evidence="2" id="KW-1185">Reference proteome</keyword>
<accession>A0ACB9AF15</accession>
<sequence length="86" mass="9491">MRINHVQLQQLMQKIEKYTGHFALLHGCTVENEAFVGMKATLFNEIFVENQVMVATGALGRQGTEIPNGEVPNRNYVIACKTGALG</sequence>
<gene>
    <name evidence="1" type="ORF">L2E82_37923</name>
</gene>
<organism evidence="1 2">
    <name type="scientific">Cichorium intybus</name>
    <name type="common">Chicory</name>
    <dbReference type="NCBI Taxonomy" id="13427"/>
    <lineage>
        <taxon>Eukaryota</taxon>
        <taxon>Viridiplantae</taxon>
        <taxon>Streptophyta</taxon>
        <taxon>Embryophyta</taxon>
        <taxon>Tracheophyta</taxon>
        <taxon>Spermatophyta</taxon>
        <taxon>Magnoliopsida</taxon>
        <taxon>eudicotyledons</taxon>
        <taxon>Gunneridae</taxon>
        <taxon>Pentapetalae</taxon>
        <taxon>asterids</taxon>
        <taxon>campanulids</taxon>
        <taxon>Asterales</taxon>
        <taxon>Asteraceae</taxon>
        <taxon>Cichorioideae</taxon>
        <taxon>Cichorieae</taxon>
        <taxon>Cichoriinae</taxon>
        <taxon>Cichorium</taxon>
    </lineage>
</organism>
<dbReference type="Proteomes" id="UP001055811">
    <property type="component" value="Linkage Group LG07"/>
</dbReference>
<evidence type="ECO:0000313" key="2">
    <source>
        <dbReference type="Proteomes" id="UP001055811"/>
    </source>
</evidence>
<proteinExistence type="predicted"/>
<comment type="caution">
    <text evidence="1">The sequence shown here is derived from an EMBL/GenBank/DDBJ whole genome shotgun (WGS) entry which is preliminary data.</text>
</comment>
<dbReference type="EMBL" id="CM042015">
    <property type="protein sequence ID" value="KAI3708619.1"/>
    <property type="molecule type" value="Genomic_DNA"/>
</dbReference>
<reference evidence="1 2" key="2">
    <citation type="journal article" date="2022" name="Mol. Ecol. Resour.">
        <title>The genomes of chicory, endive, great burdock and yacon provide insights into Asteraceae paleo-polyploidization history and plant inulin production.</title>
        <authorList>
            <person name="Fan W."/>
            <person name="Wang S."/>
            <person name="Wang H."/>
            <person name="Wang A."/>
            <person name="Jiang F."/>
            <person name="Liu H."/>
            <person name="Zhao H."/>
            <person name="Xu D."/>
            <person name="Zhang Y."/>
        </authorList>
    </citation>
    <scope>NUCLEOTIDE SEQUENCE [LARGE SCALE GENOMIC DNA]</scope>
    <source>
        <strain evidence="2">cv. Punajuju</strain>
        <tissue evidence="1">Leaves</tissue>
    </source>
</reference>